<gene>
    <name evidence="1" type="ORF">C8Q69DRAFT_200752</name>
</gene>
<proteinExistence type="predicted"/>
<keyword evidence="2" id="KW-1185">Reference proteome</keyword>
<dbReference type="AlphaFoldDB" id="A0A443HXY8"/>
<organism evidence="1 2">
    <name type="scientific">Byssochlamys spectabilis</name>
    <name type="common">Paecilomyces variotii</name>
    <dbReference type="NCBI Taxonomy" id="264951"/>
    <lineage>
        <taxon>Eukaryota</taxon>
        <taxon>Fungi</taxon>
        <taxon>Dikarya</taxon>
        <taxon>Ascomycota</taxon>
        <taxon>Pezizomycotina</taxon>
        <taxon>Eurotiomycetes</taxon>
        <taxon>Eurotiomycetidae</taxon>
        <taxon>Eurotiales</taxon>
        <taxon>Thermoascaceae</taxon>
        <taxon>Paecilomyces</taxon>
    </lineage>
</organism>
<protein>
    <submittedName>
        <fullName evidence="1">Uncharacterized protein</fullName>
    </submittedName>
</protein>
<dbReference type="VEuPathDB" id="FungiDB:C8Q69DRAFT_200752"/>
<evidence type="ECO:0000313" key="1">
    <source>
        <dbReference type="EMBL" id="RWQ96653.1"/>
    </source>
</evidence>
<name>A0A443HXY8_BYSSP</name>
<evidence type="ECO:0000313" key="2">
    <source>
        <dbReference type="Proteomes" id="UP000283841"/>
    </source>
</evidence>
<dbReference type="EMBL" id="RCNU01000003">
    <property type="protein sequence ID" value="RWQ96653.1"/>
    <property type="molecule type" value="Genomic_DNA"/>
</dbReference>
<dbReference type="RefSeq" id="XP_028486298.1">
    <property type="nucleotide sequence ID" value="XM_028626072.1"/>
</dbReference>
<sequence>MADFYFNGQKFDHELVAAISSRLDSVGVPNILWDNYLLTVYGVPTIVDSIAFVIPDKLLTVAYSALLNTGFLPCALGTGCIYSSMRYRPTPSSHLHITEERVVSLYQKSQTLLIFPDFDEILHDAGNPYIMHASDSQLPSACPGRGAGRFPSSLYPVRIPTAIKYCEAVIHLLCRDRGSAHESYWIVLLTYIMEYVDGTSIFNEEALAQPYQRLYHAIKHGDLKMYLILDEIRYELMGLTNDPAAEK</sequence>
<comment type="caution">
    <text evidence="1">The sequence shown here is derived from an EMBL/GenBank/DDBJ whole genome shotgun (WGS) entry which is preliminary data.</text>
</comment>
<accession>A0A443HXY8</accession>
<reference evidence="1 2" key="1">
    <citation type="journal article" date="2018" name="Front. Microbiol.">
        <title>Genomic and genetic insights into a cosmopolitan fungus, Paecilomyces variotii (Eurotiales).</title>
        <authorList>
            <person name="Urquhart A.S."/>
            <person name="Mondo S.J."/>
            <person name="Makela M.R."/>
            <person name="Hane J.K."/>
            <person name="Wiebenga A."/>
            <person name="He G."/>
            <person name="Mihaltcheva S."/>
            <person name="Pangilinan J."/>
            <person name="Lipzen A."/>
            <person name="Barry K."/>
            <person name="de Vries R.P."/>
            <person name="Grigoriev I.V."/>
            <person name="Idnurm A."/>
        </authorList>
    </citation>
    <scope>NUCLEOTIDE SEQUENCE [LARGE SCALE GENOMIC DNA]</scope>
    <source>
        <strain evidence="1 2">CBS 101075</strain>
    </source>
</reference>
<dbReference type="Proteomes" id="UP000283841">
    <property type="component" value="Unassembled WGS sequence"/>
</dbReference>
<dbReference type="GeneID" id="39595349"/>